<feature type="domain" description="OTU" evidence="2">
    <location>
        <begin position="53"/>
        <end position="183"/>
    </location>
</feature>
<protein>
    <recommendedName>
        <fullName evidence="2">OTU domain-containing protein</fullName>
    </recommendedName>
</protein>
<dbReference type="EMBL" id="BDGG01000003">
    <property type="protein sequence ID" value="GAU95573.1"/>
    <property type="molecule type" value="Genomic_DNA"/>
</dbReference>
<dbReference type="GO" id="GO:0016579">
    <property type="term" value="P:protein deubiquitination"/>
    <property type="evidence" value="ECO:0007669"/>
    <property type="project" value="TreeGrafter"/>
</dbReference>
<dbReference type="CDD" id="cd22753">
    <property type="entry name" value="OTU_ALG13-like"/>
    <property type="match status" value="1"/>
</dbReference>
<feature type="compositionally biased region" description="Pro residues" evidence="1">
    <location>
        <begin position="450"/>
        <end position="460"/>
    </location>
</feature>
<dbReference type="AlphaFoldDB" id="A0A1D1V9Q2"/>
<dbReference type="Proteomes" id="UP000186922">
    <property type="component" value="Unassembled WGS sequence"/>
</dbReference>
<dbReference type="OrthoDB" id="20273at2759"/>
<organism evidence="3 4">
    <name type="scientific">Ramazzottius varieornatus</name>
    <name type="common">Water bear</name>
    <name type="synonym">Tardigrade</name>
    <dbReference type="NCBI Taxonomy" id="947166"/>
    <lineage>
        <taxon>Eukaryota</taxon>
        <taxon>Metazoa</taxon>
        <taxon>Ecdysozoa</taxon>
        <taxon>Tardigrada</taxon>
        <taxon>Eutardigrada</taxon>
        <taxon>Parachela</taxon>
        <taxon>Hypsibioidea</taxon>
        <taxon>Ramazzottiidae</taxon>
        <taxon>Ramazzottius</taxon>
    </lineage>
</organism>
<evidence type="ECO:0000313" key="4">
    <source>
        <dbReference type="Proteomes" id="UP000186922"/>
    </source>
</evidence>
<feature type="region of interest" description="Disordered" evidence="1">
    <location>
        <begin position="1"/>
        <end position="27"/>
    </location>
</feature>
<keyword evidence="4" id="KW-1185">Reference proteome</keyword>
<dbReference type="GO" id="GO:0004843">
    <property type="term" value="F:cysteine-type deubiquitinase activity"/>
    <property type="evidence" value="ECO:0007669"/>
    <property type="project" value="TreeGrafter"/>
</dbReference>
<sequence>MDRSTEPVDEPSGNGHRGNFGPQPRFRRPHGALFHHHRIPREPIDDIMDEQGLYKKRIPRDAFSVFRVVAEQVFECQFFHPKVREACARYMRRHSKQFLPDFEENHKDMTWSEYLEGLLSGGLKFSPREPIMEIEAMSLLYKRDFLVYYGQNTEPTAISHNGFHDKVVMVHNGGPFYDSVVSKHDLIDGGIAQALVYEILYKDLLGMGHTEVEVVKHLMLHHESQLPAISEEGGDSENFQEEGPFDLQTVPSSSKSSPSIEHDLGKTSEKARLIAREYHAVGPAFPYKVAKSLEAKIYRNVDFDQWMDKKKERILRNTGRVYGPLFATGKQVLIIYNPLGNDPQDVQALTGLIQEVKENGDIEIFIASVGAIDVSRKAVLGEQIHGQEKEPAIVLKLLSDAIASGVLADLPLPRESRPGSWANRGLVVAKRSKPQEATVHQQKVESAPKVTPPKPRPGPVPQQQRYTANVPARQPQHREHHCASNVGLDFPAPADLPPFQLQQQEVHPVQRCIVPQVLIDPYLGALMASGMPVQFGCYIFRKSSLPVPQPDVQDIMQHTDGSMYVTAIPDSTGGLIIPALLNHGFALAFPTLPTAREPPSPFAQNGASFLDFGSFPTPLEQLSPVVCTGATGIMSPYGGLPSPNWNGQSGQSVFFPAPYAEPMPYLAPPYSGTGVPDYATIVPH</sequence>
<accession>A0A1D1V9Q2</accession>
<dbReference type="PANTHER" id="PTHR12419:SF115">
    <property type="entry name" value="PROTEIN OVARIAN TUMOR LOCUS-RELATED"/>
    <property type="match status" value="1"/>
</dbReference>
<gene>
    <name evidence="3" type="primary">RvY_07171-1</name>
    <name evidence="3" type="synonym">RvY_07171.1</name>
    <name evidence="3" type="ORF">RvY_07171</name>
</gene>
<evidence type="ECO:0000256" key="1">
    <source>
        <dbReference type="SAM" id="MobiDB-lite"/>
    </source>
</evidence>
<proteinExistence type="predicted"/>
<feature type="region of interest" description="Disordered" evidence="1">
    <location>
        <begin position="230"/>
        <end position="263"/>
    </location>
</feature>
<evidence type="ECO:0000259" key="2">
    <source>
        <dbReference type="PROSITE" id="PS50802"/>
    </source>
</evidence>
<dbReference type="GO" id="GO:0061578">
    <property type="term" value="F:K63-linked deubiquitinase activity"/>
    <property type="evidence" value="ECO:0007669"/>
    <property type="project" value="TreeGrafter"/>
</dbReference>
<feature type="region of interest" description="Disordered" evidence="1">
    <location>
        <begin position="432"/>
        <end position="469"/>
    </location>
</feature>
<comment type="caution">
    <text evidence="3">The sequence shown here is derived from an EMBL/GenBank/DDBJ whole genome shotgun (WGS) entry which is preliminary data.</text>
</comment>
<dbReference type="Gene3D" id="3.90.70.80">
    <property type="match status" value="1"/>
</dbReference>
<dbReference type="InterPro" id="IPR050704">
    <property type="entry name" value="Peptidase_C85-like"/>
</dbReference>
<dbReference type="PROSITE" id="PS50802">
    <property type="entry name" value="OTU"/>
    <property type="match status" value="1"/>
</dbReference>
<dbReference type="PANTHER" id="PTHR12419">
    <property type="entry name" value="OTU DOMAIN CONTAINING PROTEIN"/>
    <property type="match status" value="1"/>
</dbReference>
<evidence type="ECO:0000313" key="3">
    <source>
        <dbReference type="EMBL" id="GAU95573.1"/>
    </source>
</evidence>
<dbReference type="STRING" id="947166.A0A1D1V9Q2"/>
<feature type="compositionally biased region" description="Acidic residues" evidence="1">
    <location>
        <begin position="232"/>
        <end position="244"/>
    </location>
</feature>
<dbReference type="InterPro" id="IPR003323">
    <property type="entry name" value="OTU_dom"/>
</dbReference>
<reference evidence="3 4" key="1">
    <citation type="journal article" date="2016" name="Nat. Commun.">
        <title>Extremotolerant tardigrade genome and improved radiotolerance of human cultured cells by tardigrade-unique protein.</title>
        <authorList>
            <person name="Hashimoto T."/>
            <person name="Horikawa D.D."/>
            <person name="Saito Y."/>
            <person name="Kuwahara H."/>
            <person name="Kozuka-Hata H."/>
            <person name="Shin-I T."/>
            <person name="Minakuchi Y."/>
            <person name="Ohishi K."/>
            <person name="Motoyama A."/>
            <person name="Aizu T."/>
            <person name="Enomoto A."/>
            <person name="Kondo K."/>
            <person name="Tanaka S."/>
            <person name="Hara Y."/>
            <person name="Koshikawa S."/>
            <person name="Sagara H."/>
            <person name="Miura T."/>
            <person name="Yokobori S."/>
            <person name="Miyagawa K."/>
            <person name="Suzuki Y."/>
            <person name="Kubo T."/>
            <person name="Oyama M."/>
            <person name="Kohara Y."/>
            <person name="Fujiyama A."/>
            <person name="Arakawa K."/>
            <person name="Katayama T."/>
            <person name="Toyoda A."/>
            <person name="Kunieda T."/>
        </authorList>
    </citation>
    <scope>NUCLEOTIDE SEQUENCE [LARGE SCALE GENOMIC DNA]</scope>
    <source>
        <strain evidence="3 4">YOKOZUNA-1</strain>
    </source>
</reference>
<name>A0A1D1V9Q2_RAMVA</name>
<dbReference type="InterPro" id="IPR049769">
    <property type="entry name" value="OTU_OTU"/>
</dbReference>